<dbReference type="OrthoDB" id="9802969at2"/>
<gene>
    <name evidence="8" type="ORF">DXA39_01590</name>
</gene>
<dbReference type="InterPro" id="IPR001236">
    <property type="entry name" value="Lactate/malate_DH_N"/>
</dbReference>
<dbReference type="PRINTS" id="PR00086">
    <property type="entry name" value="LLDHDRGNASE"/>
</dbReference>
<reference evidence="8 9" key="1">
    <citation type="submission" date="2018-08" db="EMBL/GenBank/DDBJ databases">
        <title>A genome reference for cultivated species of the human gut microbiota.</title>
        <authorList>
            <person name="Zou Y."/>
            <person name="Xue W."/>
            <person name="Luo G."/>
        </authorList>
    </citation>
    <scope>NUCLEOTIDE SEQUENCE [LARGE SCALE GENOMIC DNA]</scope>
    <source>
        <strain evidence="8 9">OF01-3</strain>
    </source>
</reference>
<dbReference type="Pfam" id="PF02866">
    <property type="entry name" value="Ldh_1_C"/>
    <property type="match status" value="1"/>
</dbReference>
<organism evidence="8 9">
    <name type="scientific">Anaerococcus nagyae</name>
    <dbReference type="NCBI Taxonomy" id="1755241"/>
    <lineage>
        <taxon>Bacteria</taxon>
        <taxon>Bacillati</taxon>
        <taxon>Bacillota</taxon>
        <taxon>Tissierellia</taxon>
        <taxon>Tissierellales</taxon>
        <taxon>Peptoniphilaceae</taxon>
        <taxon>Anaerococcus</taxon>
    </lineage>
</organism>
<dbReference type="Gene3D" id="3.90.110.10">
    <property type="entry name" value="Lactate dehydrogenase/glycoside hydrolase, family 4, C-terminal"/>
    <property type="match status" value="1"/>
</dbReference>
<evidence type="ECO:0000256" key="1">
    <source>
        <dbReference type="ARBA" id="ARBA00006054"/>
    </source>
</evidence>
<dbReference type="PANTHER" id="PTHR43128:SF31">
    <property type="entry name" value="L-LACTATE DEHYDROGENASE"/>
    <property type="match status" value="1"/>
</dbReference>
<dbReference type="Gene3D" id="3.40.50.720">
    <property type="entry name" value="NAD(P)-binding Rossmann-like Domain"/>
    <property type="match status" value="1"/>
</dbReference>
<evidence type="ECO:0000256" key="2">
    <source>
        <dbReference type="ARBA" id="ARBA00023002"/>
    </source>
</evidence>
<dbReference type="Pfam" id="PF00056">
    <property type="entry name" value="Ldh_1_N"/>
    <property type="match status" value="1"/>
</dbReference>
<feature type="domain" description="Lactate/malate dehydrogenase C-terminal" evidence="7">
    <location>
        <begin position="146"/>
        <end position="297"/>
    </location>
</feature>
<dbReference type="InterPro" id="IPR036291">
    <property type="entry name" value="NAD(P)-bd_dom_sf"/>
</dbReference>
<name>A0A3E2TLB5_9FIRM</name>
<evidence type="ECO:0000313" key="9">
    <source>
        <dbReference type="Proteomes" id="UP000261011"/>
    </source>
</evidence>
<sequence>MKKISLIGLGNVGATVAYTLVERQLCDSLALFDKKEGLAEAELNDLNDGMVRRDGNVNIIAGEISDLDDSDIIIFAPGDISILQKYSDRLEEFKYTKTCVEEWAPIIKKSKFDGIIVSITNPCDVIAEYMQKLTEHPREKVIGTGTILDTARMKNAVAKFVDIDPNSVNGYVIGEHGNSQFVAWSNVSIATQPITEILDKMTIDSIEASTRMKAFETIKVKGYTSYGIANSTAIVVETIFKDAKTILAVSSYSSVDGCYIGHPAVVGKDGVIRDFHLKLNEEEKEKWDHSVKTIKEISPKK</sequence>
<evidence type="ECO:0000259" key="6">
    <source>
        <dbReference type="Pfam" id="PF00056"/>
    </source>
</evidence>
<feature type="binding site" evidence="4">
    <location>
        <begin position="8"/>
        <end position="13"/>
    </location>
    <ligand>
        <name>NAD(+)</name>
        <dbReference type="ChEBI" id="CHEBI:57540"/>
    </ligand>
</feature>
<evidence type="ECO:0000256" key="5">
    <source>
        <dbReference type="RuleBase" id="RU003369"/>
    </source>
</evidence>
<dbReference type="PROSITE" id="PS00064">
    <property type="entry name" value="L_LDH"/>
    <property type="match status" value="1"/>
</dbReference>
<feature type="binding site" evidence="4">
    <location>
        <position position="33"/>
    </location>
    <ligand>
        <name>NAD(+)</name>
        <dbReference type="ChEBI" id="CHEBI:57540"/>
    </ligand>
</feature>
<keyword evidence="4" id="KW-0520">NAD</keyword>
<feature type="domain" description="Lactate/malate dehydrogenase N-terminal" evidence="6">
    <location>
        <begin position="3"/>
        <end position="143"/>
    </location>
</feature>
<dbReference type="PANTHER" id="PTHR43128">
    <property type="entry name" value="L-2-HYDROXYCARBOXYLATE DEHYDROGENASE (NAD(P)(+))"/>
    <property type="match status" value="1"/>
</dbReference>
<dbReference type="Proteomes" id="UP000261011">
    <property type="component" value="Unassembled WGS sequence"/>
</dbReference>
<dbReference type="SUPFAM" id="SSF51735">
    <property type="entry name" value="NAD(P)-binding Rossmann-fold domains"/>
    <property type="match status" value="1"/>
</dbReference>
<dbReference type="AlphaFoldDB" id="A0A3E2TLB5"/>
<keyword evidence="9" id="KW-1185">Reference proteome</keyword>
<dbReference type="RefSeq" id="WP_117520432.1">
    <property type="nucleotide sequence ID" value="NZ_AP031484.1"/>
</dbReference>
<dbReference type="InterPro" id="IPR018177">
    <property type="entry name" value="L-lactate_DH_AS"/>
</dbReference>
<evidence type="ECO:0000256" key="4">
    <source>
        <dbReference type="PIRSR" id="PIRSR000102-3"/>
    </source>
</evidence>
<comment type="caution">
    <text evidence="8">The sequence shown here is derived from an EMBL/GenBank/DDBJ whole genome shotgun (WGS) entry which is preliminary data.</text>
</comment>
<dbReference type="InterPro" id="IPR015955">
    <property type="entry name" value="Lactate_DH/Glyco_Ohase_4_C"/>
</dbReference>
<keyword evidence="2 5" id="KW-0560">Oxidoreductase</keyword>
<dbReference type="InterPro" id="IPR001557">
    <property type="entry name" value="L-lactate/malate_DH"/>
</dbReference>
<dbReference type="GO" id="GO:0004459">
    <property type="term" value="F:L-lactate dehydrogenase (NAD+) activity"/>
    <property type="evidence" value="ECO:0007669"/>
    <property type="project" value="InterPro"/>
</dbReference>
<feature type="active site" description="Proton acceptor" evidence="3">
    <location>
        <position position="176"/>
    </location>
</feature>
<protein>
    <submittedName>
        <fullName evidence="8">L-lactate dehydrogenase</fullName>
    </submittedName>
</protein>
<dbReference type="GO" id="GO:0006089">
    <property type="term" value="P:lactate metabolic process"/>
    <property type="evidence" value="ECO:0007669"/>
    <property type="project" value="TreeGrafter"/>
</dbReference>
<dbReference type="PIRSF" id="PIRSF000102">
    <property type="entry name" value="Lac_mal_DH"/>
    <property type="match status" value="1"/>
</dbReference>
<comment type="similarity">
    <text evidence="1">Belongs to the LDH/MDH superfamily. LDH family.</text>
</comment>
<proteinExistence type="inferred from homology"/>
<evidence type="ECO:0000259" key="7">
    <source>
        <dbReference type="Pfam" id="PF02866"/>
    </source>
</evidence>
<evidence type="ECO:0000313" key="8">
    <source>
        <dbReference type="EMBL" id="RGB78168.1"/>
    </source>
</evidence>
<feature type="binding site" evidence="4">
    <location>
        <begin position="119"/>
        <end position="121"/>
    </location>
    <ligand>
        <name>NAD(+)</name>
        <dbReference type="ChEBI" id="CHEBI:57540"/>
    </ligand>
</feature>
<dbReference type="InterPro" id="IPR022383">
    <property type="entry name" value="Lactate/malate_DH_C"/>
</dbReference>
<accession>A0A3E2TLB5</accession>
<dbReference type="EMBL" id="QVEU01000001">
    <property type="protein sequence ID" value="RGB78168.1"/>
    <property type="molecule type" value="Genomic_DNA"/>
</dbReference>
<evidence type="ECO:0000256" key="3">
    <source>
        <dbReference type="PIRSR" id="PIRSR000102-1"/>
    </source>
</evidence>
<dbReference type="SUPFAM" id="SSF56327">
    <property type="entry name" value="LDH C-terminal domain-like"/>
    <property type="match status" value="1"/>
</dbReference>